<dbReference type="Proteomes" id="UP000035088">
    <property type="component" value="Unassembled WGS sequence"/>
</dbReference>
<dbReference type="Pfam" id="PF02770">
    <property type="entry name" value="Acyl-CoA_dh_M"/>
    <property type="match status" value="1"/>
</dbReference>
<comment type="caution">
    <text evidence="9">The sequence shown here is derived from an EMBL/GenBank/DDBJ whole genome shotgun (WGS) entry which is preliminary data.</text>
</comment>
<dbReference type="InterPro" id="IPR052904">
    <property type="entry name" value="Acyl-CoA_dehydrogenase-like"/>
</dbReference>
<evidence type="ECO:0000256" key="4">
    <source>
        <dbReference type="ARBA" id="ARBA00022827"/>
    </source>
</evidence>
<dbReference type="InterPro" id="IPR006089">
    <property type="entry name" value="Acyl-CoA_DH_CS"/>
</dbReference>
<protein>
    <submittedName>
        <fullName evidence="9">Putative acyl-CoA dehydrogenase</fullName>
    </submittedName>
</protein>
<sequence>MKANHVVTNQVPPLEGDDVANYPPITEYLDRVGAGDSLPEVHEIGQMAGSGEWITVGDLAEEHSPILETHDRYGNRVDLVRYDPSYHRLMDTAVSYGMAGRPWAVDDPHAHLVRSAKFSVWASVDAGHGCPISMTYAVVPALRHNPELAAQYEPGLTSLVYQPELSVPTAKAGLIAGMSMTEKQGGSDVRANTTTAVAQSDGSYLITGHKWFTSAPNSDLLLVLAQTPGAGSGASGPNVAEGLSCFFVPRILPDGSRNNIFLQRLKNKLGNHSNASSEVEYHDAVGWMVGEPGRGVRTIIEMVNMTRLDCATASAAVMRNGTTAAAHHAAYRSAFGKRLVDQPLMANVLADLHTEAEAATLTALWLADLTDRALHDEQAAQLRRISLAVSKYFICKRAPMHAAEALECLGGNGYVEDSRMPKLFRESPLMSIWEGSGNVAALDTLRAIGREPQTLAVLFDEFDSAAGSDRVYDDALRTLKDAFTDPESLEYRARHLVGQMATLLSASLLIRHGHPAVADAYVRSRLDGSWGAVYGTLGDGVDTAAIIARATPKV</sequence>
<evidence type="ECO:0000313" key="10">
    <source>
        <dbReference type="Proteomes" id="UP000035088"/>
    </source>
</evidence>
<evidence type="ECO:0000256" key="2">
    <source>
        <dbReference type="ARBA" id="ARBA00009347"/>
    </source>
</evidence>
<dbReference type="PROSITE" id="PS00073">
    <property type="entry name" value="ACYL_COA_DH_2"/>
    <property type="match status" value="1"/>
</dbReference>
<dbReference type="InterPro" id="IPR009075">
    <property type="entry name" value="AcylCo_DH/oxidase_C"/>
</dbReference>
<dbReference type="SUPFAM" id="SSF47203">
    <property type="entry name" value="Acyl-CoA dehydrogenase C-terminal domain-like"/>
    <property type="match status" value="1"/>
</dbReference>
<dbReference type="STRING" id="1073574.GOARA_082_00520"/>
<keyword evidence="5" id="KW-0560">Oxidoreductase</keyword>
<evidence type="ECO:0000259" key="6">
    <source>
        <dbReference type="Pfam" id="PF00441"/>
    </source>
</evidence>
<keyword evidence="3 5" id="KW-0285">Flavoprotein</keyword>
<reference evidence="9 10" key="1">
    <citation type="submission" date="2011-11" db="EMBL/GenBank/DDBJ databases">
        <title>Whole genome shotgun sequence of Gordonia araii NBRC 100433.</title>
        <authorList>
            <person name="Yoshida Y."/>
            <person name="Hosoyama A."/>
            <person name="Tsuchikane K."/>
            <person name="Katsumata H."/>
            <person name="Yamazaki S."/>
            <person name="Fujita N."/>
        </authorList>
    </citation>
    <scope>NUCLEOTIDE SEQUENCE [LARGE SCALE GENOMIC DNA]</scope>
    <source>
        <strain evidence="9 10">NBRC 100433</strain>
    </source>
</reference>
<dbReference type="Gene3D" id="6.10.250.600">
    <property type="match status" value="1"/>
</dbReference>
<feature type="domain" description="Acyl-CoA oxidase/dehydrogenase middle" evidence="7">
    <location>
        <begin position="178"/>
        <end position="283"/>
    </location>
</feature>
<comment type="similarity">
    <text evidence="2 5">Belongs to the acyl-CoA dehydrogenase family.</text>
</comment>
<dbReference type="Gene3D" id="2.40.110.20">
    <property type="match status" value="1"/>
</dbReference>
<dbReference type="Pfam" id="PF00441">
    <property type="entry name" value="Acyl-CoA_dh_1"/>
    <property type="match status" value="1"/>
</dbReference>
<feature type="domain" description="Acyl-CoA dehydrogenase/oxidase C-terminal" evidence="6">
    <location>
        <begin position="293"/>
        <end position="446"/>
    </location>
</feature>
<dbReference type="OrthoDB" id="9771038at2"/>
<dbReference type="Gene3D" id="1.20.140.10">
    <property type="entry name" value="Butyryl-CoA Dehydrogenase, subunit A, domain 3"/>
    <property type="match status" value="1"/>
</dbReference>
<dbReference type="GO" id="GO:0003995">
    <property type="term" value="F:acyl-CoA dehydrogenase activity"/>
    <property type="evidence" value="ECO:0007669"/>
    <property type="project" value="InterPro"/>
</dbReference>
<dbReference type="EMBL" id="BAEE01000082">
    <property type="protein sequence ID" value="GAB11663.1"/>
    <property type="molecule type" value="Genomic_DNA"/>
</dbReference>
<keyword evidence="10" id="KW-1185">Reference proteome</keyword>
<dbReference type="RefSeq" id="WP_007323738.1">
    <property type="nucleotide sequence ID" value="NZ_BAEE01000082.1"/>
</dbReference>
<dbReference type="SUPFAM" id="SSF56645">
    <property type="entry name" value="Acyl-CoA dehydrogenase NM domain-like"/>
    <property type="match status" value="1"/>
</dbReference>
<evidence type="ECO:0000256" key="1">
    <source>
        <dbReference type="ARBA" id="ARBA00001974"/>
    </source>
</evidence>
<dbReference type="InterPro" id="IPR009100">
    <property type="entry name" value="AcylCoA_DH/oxidase_NM_dom_sf"/>
</dbReference>
<dbReference type="AlphaFoldDB" id="G7H738"/>
<organism evidence="9 10">
    <name type="scientific">Gordonia araii NBRC 100433</name>
    <dbReference type="NCBI Taxonomy" id="1073574"/>
    <lineage>
        <taxon>Bacteria</taxon>
        <taxon>Bacillati</taxon>
        <taxon>Actinomycetota</taxon>
        <taxon>Actinomycetes</taxon>
        <taxon>Mycobacteriales</taxon>
        <taxon>Gordoniaceae</taxon>
        <taxon>Gordonia</taxon>
    </lineage>
</organism>
<comment type="cofactor">
    <cofactor evidence="1 5">
        <name>FAD</name>
        <dbReference type="ChEBI" id="CHEBI:57692"/>
    </cofactor>
</comment>
<dbReference type="InterPro" id="IPR041504">
    <property type="entry name" value="AidB_N"/>
</dbReference>
<feature type="domain" description="Adaptive response protein AidB N-terminal" evidence="8">
    <location>
        <begin position="9"/>
        <end position="163"/>
    </location>
</feature>
<dbReference type="Pfam" id="PF18158">
    <property type="entry name" value="AidB_N"/>
    <property type="match status" value="1"/>
</dbReference>
<dbReference type="PANTHER" id="PTHR42707:SF3">
    <property type="entry name" value="ACYL-COA DEHYDROGENASE AIDB-RELATED"/>
    <property type="match status" value="1"/>
</dbReference>
<proteinExistence type="inferred from homology"/>
<accession>G7H738</accession>
<evidence type="ECO:0000259" key="7">
    <source>
        <dbReference type="Pfam" id="PF02770"/>
    </source>
</evidence>
<dbReference type="InterPro" id="IPR006091">
    <property type="entry name" value="Acyl-CoA_Oxase/DH_mid-dom"/>
</dbReference>
<evidence type="ECO:0000313" key="9">
    <source>
        <dbReference type="EMBL" id="GAB11663.1"/>
    </source>
</evidence>
<evidence type="ECO:0000256" key="3">
    <source>
        <dbReference type="ARBA" id="ARBA00022630"/>
    </source>
</evidence>
<evidence type="ECO:0000256" key="5">
    <source>
        <dbReference type="RuleBase" id="RU362125"/>
    </source>
</evidence>
<keyword evidence="4 5" id="KW-0274">FAD</keyword>
<dbReference type="InterPro" id="IPR036250">
    <property type="entry name" value="AcylCo_DH-like_C"/>
</dbReference>
<name>G7H738_9ACTN</name>
<gene>
    <name evidence="9" type="ORF">GOARA_082_00520</name>
</gene>
<dbReference type="PANTHER" id="PTHR42707">
    <property type="entry name" value="ACYL-COA DEHYDROGENASE"/>
    <property type="match status" value="1"/>
</dbReference>
<evidence type="ECO:0000259" key="8">
    <source>
        <dbReference type="Pfam" id="PF18158"/>
    </source>
</evidence>